<proteinExistence type="predicted"/>
<evidence type="ECO:0000259" key="2">
    <source>
        <dbReference type="PROSITE" id="PS50048"/>
    </source>
</evidence>
<dbReference type="CDD" id="cd00067">
    <property type="entry name" value="GAL4"/>
    <property type="match status" value="1"/>
</dbReference>
<accession>A0A8K0L436</accession>
<dbReference type="InterPro" id="IPR001138">
    <property type="entry name" value="Zn2Cys6_DnaBD"/>
</dbReference>
<gene>
    <name evidence="3" type="ORF">KVT40_004568</name>
</gene>
<evidence type="ECO:0000256" key="1">
    <source>
        <dbReference type="ARBA" id="ARBA00023242"/>
    </source>
</evidence>
<feature type="domain" description="Zn(2)-C6 fungal-type" evidence="2">
    <location>
        <begin position="18"/>
        <end position="47"/>
    </location>
</feature>
<dbReference type="PROSITE" id="PS50048">
    <property type="entry name" value="ZN2_CY6_FUNGAL_2"/>
    <property type="match status" value="1"/>
</dbReference>
<dbReference type="Pfam" id="PF11951">
    <property type="entry name" value="Fungal_trans_2"/>
    <property type="match status" value="1"/>
</dbReference>
<dbReference type="GO" id="GO:0001228">
    <property type="term" value="F:DNA-binding transcription activator activity, RNA polymerase II-specific"/>
    <property type="evidence" value="ECO:0007669"/>
    <property type="project" value="TreeGrafter"/>
</dbReference>
<dbReference type="Proteomes" id="UP000809789">
    <property type="component" value="Unassembled WGS sequence"/>
</dbReference>
<protein>
    <recommendedName>
        <fullName evidence="2">Zn(2)-C6 fungal-type domain-containing protein</fullName>
    </recommendedName>
</protein>
<dbReference type="PANTHER" id="PTHR47784">
    <property type="entry name" value="STEROL UPTAKE CONTROL PROTEIN 2"/>
    <property type="match status" value="1"/>
</dbReference>
<evidence type="ECO:0000313" key="3">
    <source>
        <dbReference type="EMBL" id="KAG8627085.1"/>
    </source>
</evidence>
<dbReference type="OrthoDB" id="416217at2759"/>
<dbReference type="InterPro" id="IPR021858">
    <property type="entry name" value="Fun_TF"/>
</dbReference>
<dbReference type="PROSITE" id="PS00463">
    <property type="entry name" value="ZN2_CY6_FUNGAL_1"/>
    <property type="match status" value="1"/>
</dbReference>
<dbReference type="InterPro" id="IPR053157">
    <property type="entry name" value="Sterol_Uptake_Regulator"/>
</dbReference>
<evidence type="ECO:0000313" key="4">
    <source>
        <dbReference type="Proteomes" id="UP000809789"/>
    </source>
</evidence>
<dbReference type="Gene3D" id="4.10.240.10">
    <property type="entry name" value="Zn(2)-C6 fungal-type DNA-binding domain"/>
    <property type="match status" value="1"/>
</dbReference>
<reference evidence="3" key="1">
    <citation type="submission" date="2021-07" db="EMBL/GenBank/DDBJ databases">
        <title>Elsinoe batatas strain:CRI-CJ2 Genome sequencing and assembly.</title>
        <authorList>
            <person name="Huang L."/>
        </authorList>
    </citation>
    <scope>NUCLEOTIDE SEQUENCE</scope>
    <source>
        <strain evidence="3">CRI-CJ2</strain>
    </source>
</reference>
<name>A0A8K0L436_9PEZI</name>
<keyword evidence="4" id="KW-1185">Reference proteome</keyword>
<dbReference type="EMBL" id="JAESVG020000005">
    <property type="protein sequence ID" value="KAG8627085.1"/>
    <property type="molecule type" value="Genomic_DNA"/>
</dbReference>
<sequence>MSTSKPYLKRSHKKSRAGCVTCRQRRIKCDERKPSCTACQHRSLVCTCLSAVKTSATESRTASPYPSRESVAIDSMHTSLATEVDLSHHYLSHTSNSLASTSTDPYQRHRWCTLVPALAVTSSSVKHGMLALSACHKYFDWQDADEVGPRHVLDLAVVHFHRCVTDVAHEVRSMGELSCLDSVVSASMLLFVTSLAFGRVERSKGRTVFDLEYWSWLPLLRGISIIHNTIRASKLRTKLRWPQDMTHEIDQEESEAFLETCWGLELALTAGKDKLDAPQAAAYEHALDYLARVFDYMCDHTHIRSVLRVTFIWPVQIEAVFVAALMEVETLALTIYAQWLLLVVLLEDIWLVGDMGRSDIAELLKQIHTFTPEQQQLLMEVAHTLQCMQASSLPESIADSFYSPEPPIDQGLPPS</sequence>
<dbReference type="SUPFAM" id="SSF57701">
    <property type="entry name" value="Zn2/Cys6 DNA-binding domain"/>
    <property type="match status" value="1"/>
</dbReference>
<dbReference type="GO" id="GO:0008270">
    <property type="term" value="F:zinc ion binding"/>
    <property type="evidence" value="ECO:0007669"/>
    <property type="project" value="InterPro"/>
</dbReference>
<dbReference type="Pfam" id="PF00172">
    <property type="entry name" value="Zn_clus"/>
    <property type="match status" value="1"/>
</dbReference>
<keyword evidence="1" id="KW-0539">Nucleus</keyword>
<dbReference type="InterPro" id="IPR036864">
    <property type="entry name" value="Zn2-C6_fun-type_DNA-bd_sf"/>
</dbReference>
<dbReference type="PANTHER" id="PTHR47784:SF5">
    <property type="entry name" value="STEROL UPTAKE CONTROL PROTEIN 2"/>
    <property type="match status" value="1"/>
</dbReference>
<dbReference type="AlphaFoldDB" id="A0A8K0L436"/>
<dbReference type="SMART" id="SM00066">
    <property type="entry name" value="GAL4"/>
    <property type="match status" value="1"/>
</dbReference>
<organism evidence="3 4">
    <name type="scientific">Elsinoe batatas</name>
    <dbReference type="NCBI Taxonomy" id="2601811"/>
    <lineage>
        <taxon>Eukaryota</taxon>
        <taxon>Fungi</taxon>
        <taxon>Dikarya</taxon>
        <taxon>Ascomycota</taxon>
        <taxon>Pezizomycotina</taxon>
        <taxon>Dothideomycetes</taxon>
        <taxon>Dothideomycetidae</taxon>
        <taxon>Myriangiales</taxon>
        <taxon>Elsinoaceae</taxon>
        <taxon>Elsinoe</taxon>
    </lineage>
</organism>
<comment type="caution">
    <text evidence="3">The sequence shown here is derived from an EMBL/GenBank/DDBJ whole genome shotgun (WGS) entry which is preliminary data.</text>
</comment>